<evidence type="ECO:0000256" key="3">
    <source>
        <dbReference type="ARBA" id="ARBA00022729"/>
    </source>
</evidence>
<evidence type="ECO:0000256" key="6">
    <source>
        <dbReference type="ARBA" id="ARBA00023136"/>
    </source>
</evidence>
<keyword evidence="5" id="KW-1133">Transmembrane helix</keyword>
<dbReference type="InterPro" id="IPR001190">
    <property type="entry name" value="SRCR"/>
</dbReference>
<keyword evidence="13" id="KW-1185">Reference proteome</keyword>
<comment type="subcellular location">
    <subcellularLocation>
        <location evidence="1">Membrane</location>
        <topology evidence="1">Single-pass membrane protein</topology>
    </subcellularLocation>
</comment>
<dbReference type="EMBL" id="JAODUP010000700">
    <property type="protein sequence ID" value="KAK2145134.1"/>
    <property type="molecule type" value="Genomic_DNA"/>
</dbReference>
<feature type="domain" description="SRCR" evidence="11">
    <location>
        <begin position="32"/>
        <end position="134"/>
    </location>
</feature>
<dbReference type="SMART" id="SM00202">
    <property type="entry name" value="SR"/>
    <property type="match status" value="2"/>
</dbReference>
<keyword evidence="4" id="KW-0677">Repeat</keyword>
<evidence type="ECO:0000256" key="10">
    <source>
        <dbReference type="SAM" id="SignalP"/>
    </source>
</evidence>
<dbReference type="Gene3D" id="3.10.250.10">
    <property type="entry name" value="SRCR-like domain"/>
    <property type="match status" value="2"/>
</dbReference>
<evidence type="ECO:0000256" key="8">
    <source>
        <dbReference type="ARBA" id="ARBA00023180"/>
    </source>
</evidence>
<dbReference type="GO" id="GO:0004720">
    <property type="term" value="F:protein-lysine 6-oxidase activity"/>
    <property type="evidence" value="ECO:0007669"/>
    <property type="project" value="TreeGrafter"/>
</dbReference>
<protein>
    <recommendedName>
        <fullName evidence="11">SRCR domain-containing protein</fullName>
    </recommendedName>
</protein>
<dbReference type="SUPFAM" id="SSF56487">
    <property type="entry name" value="SRCR-like"/>
    <property type="match status" value="2"/>
</dbReference>
<feature type="disulfide bond" evidence="9">
    <location>
        <begin position="272"/>
        <end position="282"/>
    </location>
</feature>
<dbReference type="InterPro" id="IPR036772">
    <property type="entry name" value="SRCR-like_dom_sf"/>
</dbReference>
<evidence type="ECO:0000256" key="7">
    <source>
        <dbReference type="ARBA" id="ARBA00023157"/>
    </source>
</evidence>
<keyword evidence="3 10" id="KW-0732">Signal</keyword>
<dbReference type="InterPro" id="IPR050912">
    <property type="entry name" value="LOX-like_protein"/>
</dbReference>
<keyword evidence="2" id="KW-0812">Transmembrane</keyword>
<feature type="chain" id="PRO_5041996079" description="SRCR domain-containing protein" evidence="10">
    <location>
        <begin position="20"/>
        <end position="546"/>
    </location>
</feature>
<feature type="disulfide bond" evidence="9">
    <location>
        <begin position="103"/>
        <end position="113"/>
    </location>
</feature>
<sequence>MAKFLVLFLITVSLAAVSAQSAPDSPGAEGLIRLIGGTAPGTGSIVVYHNNKWGKVCDDGWKLDAAHVVCKSLGYARALMAATSSHFGGEFSDYDFWLDDVRCSGSEMKLTECEHAPWGEHNCHDDENAGVFCVPHSMESLGLRTIPAEPERTKPHRDLTTTTTTIHAPKDKVKKPKKNNIQGNAVNLIQETFSRHFTSPYPVRLANGRTPNEGIVEVEIDGKWGIICGDDWSMMEGMAACKQAGLGYAKQAFDVSPFGGTDKVKIISGIRCEGNEELLSECHHGSLESGVSCSDPEKIASVICTDALPDLVPNATLVQESSYLQDLPMYYLQCAMEENCAAKSAFTIRETYRGSIRTSNYPTSENKTGLIQYIVPRIGPIIPFFSLLPLYDKRYNFTCFTYTYLFLHVSRRLQIGIYTGAAFFGFRAAPGTLERQTSGRSRGKKIGNGISVICKPNGELLGITPAPSYISLVNSCTDVCIYLPNGYRHYHSMHVFAAYDLVDEHHNRVAQGHKASFCLEDVQCLSGTEKRYRCAGFGDQGQPVYA</sequence>
<evidence type="ECO:0000256" key="4">
    <source>
        <dbReference type="ARBA" id="ARBA00022737"/>
    </source>
</evidence>
<evidence type="ECO:0000256" key="2">
    <source>
        <dbReference type="ARBA" id="ARBA00022692"/>
    </source>
</evidence>
<evidence type="ECO:0000259" key="11">
    <source>
        <dbReference type="PROSITE" id="PS50287"/>
    </source>
</evidence>
<comment type="caution">
    <text evidence="12">The sequence shown here is derived from an EMBL/GenBank/DDBJ whole genome shotgun (WGS) entry which is preliminary data.</text>
</comment>
<dbReference type="GO" id="GO:0005507">
    <property type="term" value="F:copper ion binding"/>
    <property type="evidence" value="ECO:0007669"/>
    <property type="project" value="InterPro"/>
</dbReference>
<evidence type="ECO:0000313" key="13">
    <source>
        <dbReference type="Proteomes" id="UP001208570"/>
    </source>
</evidence>
<name>A0AAD9MW25_9ANNE</name>
<keyword evidence="7 9" id="KW-1015">Disulfide bond</keyword>
<dbReference type="PRINTS" id="PR00258">
    <property type="entry name" value="SPERACTRCPTR"/>
</dbReference>
<gene>
    <name evidence="12" type="ORF">LSH36_700g01080</name>
</gene>
<dbReference type="Proteomes" id="UP001208570">
    <property type="component" value="Unassembled WGS sequence"/>
</dbReference>
<dbReference type="GO" id="GO:0016020">
    <property type="term" value="C:membrane"/>
    <property type="evidence" value="ECO:0007669"/>
    <property type="project" value="UniProtKB-SubCell"/>
</dbReference>
<comment type="caution">
    <text evidence="9">Lacks conserved residue(s) required for the propagation of feature annotation.</text>
</comment>
<dbReference type="PANTHER" id="PTHR45817">
    <property type="entry name" value="LYSYL OXIDASE-LIKE-RELATED"/>
    <property type="match status" value="1"/>
</dbReference>
<keyword evidence="8" id="KW-0325">Glycoprotein</keyword>
<accession>A0AAD9MW25</accession>
<keyword evidence="6" id="KW-0472">Membrane</keyword>
<dbReference type="PANTHER" id="PTHR45817:SF4">
    <property type="entry name" value="LYSYL OXIDASE-LIKE-RELATED"/>
    <property type="match status" value="1"/>
</dbReference>
<feature type="signal peptide" evidence="10">
    <location>
        <begin position="1"/>
        <end position="19"/>
    </location>
</feature>
<feature type="domain" description="SRCR" evidence="11">
    <location>
        <begin position="203"/>
        <end position="305"/>
    </location>
</feature>
<evidence type="ECO:0000313" key="12">
    <source>
        <dbReference type="EMBL" id="KAK2145134.1"/>
    </source>
</evidence>
<dbReference type="Pfam" id="PF01186">
    <property type="entry name" value="Lysyl_oxidase"/>
    <property type="match status" value="2"/>
</dbReference>
<dbReference type="FunFam" id="3.10.250.10:FF:000006">
    <property type="entry name" value="neurotrypsin isoform X2"/>
    <property type="match status" value="1"/>
</dbReference>
<evidence type="ECO:0000256" key="1">
    <source>
        <dbReference type="ARBA" id="ARBA00004167"/>
    </source>
</evidence>
<dbReference type="InterPro" id="IPR001695">
    <property type="entry name" value="Lysyl_oxidase"/>
</dbReference>
<evidence type="ECO:0000256" key="9">
    <source>
        <dbReference type="PROSITE-ProRule" id="PRU00196"/>
    </source>
</evidence>
<dbReference type="AlphaFoldDB" id="A0AAD9MW25"/>
<dbReference type="PROSITE" id="PS50287">
    <property type="entry name" value="SRCR_2"/>
    <property type="match status" value="2"/>
</dbReference>
<dbReference type="FunFam" id="3.10.250.10:FF:000016">
    <property type="entry name" value="Scavenger receptor cysteine-rich protein type 12"/>
    <property type="match status" value="1"/>
</dbReference>
<dbReference type="GO" id="GO:0005615">
    <property type="term" value="C:extracellular space"/>
    <property type="evidence" value="ECO:0007669"/>
    <property type="project" value="TreeGrafter"/>
</dbReference>
<reference evidence="12" key="1">
    <citation type="journal article" date="2023" name="Mol. Biol. Evol.">
        <title>Third-Generation Sequencing Reveals the Adaptive Role of the Epigenome in Three Deep-Sea Polychaetes.</title>
        <authorList>
            <person name="Perez M."/>
            <person name="Aroh O."/>
            <person name="Sun Y."/>
            <person name="Lan Y."/>
            <person name="Juniper S.K."/>
            <person name="Young C.R."/>
            <person name="Angers B."/>
            <person name="Qian P.Y."/>
        </authorList>
    </citation>
    <scope>NUCLEOTIDE SEQUENCE</scope>
    <source>
        <strain evidence="12">P08H-3</strain>
    </source>
</reference>
<dbReference type="Pfam" id="PF00530">
    <property type="entry name" value="SRCR"/>
    <property type="match status" value="2"/>
</dbReference>
<evidence type="ECO:0000256" key="5">
    <source>
        <dbReference type="ARBA" id="ARBA00022989"/>
    </source>
</evidence>
<proteinExistence type="predicted"/>
<organism evidence="12 13">
    <name type="scientific">Paralvinella palmiformis</name>
    <dbReference type="NCBI Taxonomy" id="53620"/>
    <lineage>
        <taxon>Eukaryota</taxon>
        <taxon>Metazoa</taxon>
        <taxon>Spiralia</taxon>
        <taxon>Lophotrochozoa</taxon>
        <taxon>Annelida</taxon>
        <taxon>Polychaeta</taxon>
        <taxon>Sedentaria</taxon>
        <taxon>Canalipalpata</taxon>
        <taxon>Terebellida</taxon>
        <taxon>Terebelliformia</taxon>
        <taxon>Alvinellidae</taxon>
        <taxon>Paralvinella</taxon>
    </lineage>
</organism>
<dbReference type="PROSITE" id="PS00420">
    <property type="entry name" value="SRCR_1"/>
    <property type="match status" value="1"/>
</dbReference>